<proteinExistence type="predicted"/>
<protein>
    <submittedName>
        <fullName evidence="3">Type-F conjugative transfer system mating-pair stabilization protein TraN</fullName>
    </submittedName>
</protein>
<accession>A0ABX0R2Q0</accession>
<evidence type="ECO:0000313" key="4">
    <source>
        <dbReference type="Proteomes" id="UP000780690"/>
    </source>
</evidence>
<evidence type="ECO:0000313" key="3">
    <source>
        <dbReference type="EMBL" id="NIF03508.1"/>
    </source>
</evidence>
<dbReference type="Proteomes" id="UP000780690">
    <property type="component" value="Unassembled WGS sequence"/>
</dbReference>
<comment type="caution">
    <text evidence="3">The sequence shown here is derived from an EMBL/GenBank/DDBJ whole genome shotgun (WGS) entry which is preliminary data.</text>
</comment>
<feature type="region of interest" description="Disordered" evidence="1">
    <location>
        <begin position="76"/>
        <end position="108"/>
    </location>
</feature>
<dbReference type="InterPro" id="IPR014121">
    <property type="entry name" value="TraN_Ftype"/>
</dbReference>
<name>A0ABX0R2Q0_9GAMM</name>
<organism evidence="3 4">
    <name type="scientific">Candidatus Pantoea formicae</name>
    <dbReference type="NCBI Taxonomy" id="2608355"/>
    <lineage>
        <taxon>Bacteria</taxon>
        <taxon>Pseudomonadati</taxon>
        <taxon>Pseudomonadota</taxon>
        <taxon>Gammaproteobacteria</taxon>
        <taxon>Enterobacterales</taxon>
        <taxon>Erwiniaceae</taxon>
        <taxon>Pantoea</taxon>
    </lineage>
</organism>
<dbReference type="RefSeq" id="WP_167144057.1">
    <property type="nucleotide sequence ID" value="NZ_VWXD01000018.1"/>
</dbReference>
<dbReference type="NCBIfam" id="NF009016">
    <property type="entry name" value="PRK12355.3-2"/>
    <property type="match status" value="1"/>
</dbReference>
<feature type="chain" id="PRO_5047386236" evidence="2">
    <location>
        <begin position="19"/>
        <end position="633"/>
    </location>
</feature>
<feature type="signal peptide" evidence="2">
    <location>
        <begin position="1"/>
        <end position="18"/>
    </location>
</feature>
<reference evidence="3 4" key="1">
    <citation type="journal article" date="2019" name="bioRxiv">
        <title>Bacteria contribute to plant secondary compound degradation in a generalist herbivore system.</title>
        <authorList>
            <person name="Francoeur C.B."/>
            <person name="Khadempour L."/>
            <person name="Moreira-Soto R.D."/>
            <person name="Gotting K."/>
            <person name="Book A.J."/>
            <person name="Pinto-Tomas A.A."/>
            <person name="Keefover-Ring K."/>
            <person name="Currie C.R."/>
        </authorList>
    </citation>
    <scope>NUCLEOTIDE SEQUENCE [LARGE SCALE GENOMIC DNA]</scope>
    <source>
        <strain evidence="3 4">Acro-805</strain>
    </source>
</reference>
<sequence length="633" mass="65622">MKWLIPFLTLLVVQPAHADAASDAYSAGASLAGSSKGQGTAAAKHTDPSSVIPGYTSGASQSSYYGGVTGGDGGLSGAGQSGLSGSEAGQAAIDSGTNNPPVAIDPDAPFITIGKEAEANAGSVLDGTGSQCSEVSVSKTTFENYQCDRDVNAFSACSRTAAIALNEQMTVKDTEERGSGSMSFSYVVQNTGPVNAASLTITDIILPQRMCDNTSAESCAGFKTPTVSFLGKSWPLTVTTMPQKFKDGTASFSVTLSGLSLAVSQGQALPSVINYGFFTYQFMHGHGDDWTVSSPASGTLNSGNATVVLNVTANVLTKVPYQTWTTSCPNGAGSGQQVSTTCTEGEGTHSQTINGEVYSLSASCWAYQDNYVNTSYVSNGTCQSLMSDAACTQTGKSCSAYDGNYCSHESVTYNCQKTYTSSGQMCAGDYLCKSGSCDETNGAGDSGFDTAVAKLAGLASAGEDVKADQVNVKAFTGQALYCRKAMAGFSNCCVDSGWGNSAGLANCNSDEMAIGKAKAKKVTVLVGEACNRSVLGVCVQKKQAYCVFGGKLARIIQEQGRRDQLHVSFGSGDSPDCRGITVPELQAINFDLINFQDFYSDLMANQKIPDSATMVQQAKDRIAAQVKAQTGGK</sequence>
<keyword evidence="4" id="KW-1185">Reference proteome</keyword>
<dbReference type="EMBL" id="VWXD01000018">
    <property type="protein sequence ID" value="NIF03508.1"/>
    <property type="molecule type" value="Genomic_DNA"/>
</dbReference>
<feature type="compositionally biased region" description="Low complexity" evidence="1">
    <location>
        <begin position="83"/>
        <end position="92"/>
    </location>
</feature>
<evidence type="ECO:0000256" key="1">
    <source>
        <dbReference type="SAM" id="MobiDB-lite"/>
    </source>
</evidence>
<evidence type="ECO:0000256" key="2">
    <source>
        <dbReference type="SAM" id="SignalP"/>
    </source>
</evidence>
<dbReference type="Pfam" id="PF06986">
    <property type="entry name" value="F_T4SS_TraN"/>
    <property type="match status" value="1"/>
</dbReference>
<gene>
    <name evidence="3" type="primary">traN</name>
    <name evidence="3" type="ORF">F3J38_26255</name>
</gene>
<keyword evidence="2" id="KW-0732">Signal</keyword>